<dbReference type="OrthoDB" id="5905816at2"/>
<reference evidence="1 2" key="1">
    <citation type="submission" date="2016-11" db="EMBL/GenBank/DDBJ databases">
        <authorList>
            <person name="Jaros S."/>
            <person name="Januszkiewicz K."/>
            <person name="Wedrychowicz H."/>
        </authorList>
    </citation>
    <scope>NUCLEOTIDE SEQUENCE [LARGE SCALE GENOMIC DNA]</scope>
    <source>
        <strain evidence="1 2">DSM 16917</strain>
    </source>
</reference>
<dbReference type="EMBL" id="FQXG01000018">
    <property type="protein sequence ID" value="SHI28767.1"/>
    <property type="molecule type" value="Genomic_DNA"/>
</dbReference>
<dbReference type="Proteomes" id="UP000184268">
    <property type="component" value="Unassembled WGS sequence"/>
</dbReference>
<evidence type="ECO:0008006" key="3">
    <source>
        <dbReference type="Google" id="ProtNLM"/>
    </source>
</evidence>
<organism evidence="1 2">
    <name type="scientific">Ferrimonas marina</name>
    <dbReference type="NCBI Taxonomy" id="299255"/>
    <lineage>
        <taxon>Bacteria</taxon>
        <taxon>Pseudomonadati</taxon>
        <taxon>Pseudomonadota</taxon>
        <taxon>Gammaproteobacteria</taxon>
        <taxon>Alteromonadales</taxon>
        <taxon>Ferrimonadaceae</taxon>
        <taxon>Ferrimonas</taxon>
    </lineage>
</organism>
<evidence type="ECO:0000313" key="1">
    <source>
        <dbReference type="EMBL" id="SHI28767.1"/>
    </source>
</evidence>
<name>A0A1M5ZWV8_9GAMM</name>
<dbReference type="AlphaFoldDB" id="A0A1M5ZWV8"/>
<dbReference type="RefSeq" id="WP_067666196.1">
    <property type="nucleotide sequence ID" value="NZ_FQXG01000018.1"/>
</dbReference>
<proteinExistence type="predicted"/>
<keyword evidence="2" id="KW-1185">Reference proteome</keyword>
<accession>A0A1M5ZWV8</accession>
<evidence type="ECO:0000313" key="2">
    <source>
        <dbReference type="Proteomes" id="UP000184268"/>
    </source>
</evidence>
<sequence length="78" mass="8749">MQEAELKQRFDDGALKQATATPVPMASKGWHLVLTDKKSRQVVLQRQRGQEREFSTLDAAFSAARRIGFREMTVSAGL</sequence>
<dbReference type="STRING" id="299255.SAMN02745129_0602"/>
<protein>
    <recommendedName>
        <fullName evidence="3">Plasmid replication protein RepB</fullName>
    </recommendedName>
</protein>
<gene>
    <name evidence="1" type="ORF">SAMN02745129_0602</name>
</gene>